<dbReference type="Proteomes" id="UP000247810">
    <property type="component" value="Unassembled WGS sequence"/>
</dbReference>
<dbReference type="PROSITE" id="PS50048">
    <property type="entry name" value="ZN2_CY6_FUNGAL_2"/>
    <property type="match status" value="1"/>
</dbReference>
<dbReference type="AlphaFoldDB" id="A0A319E596"/>
<dbReference type="STRING" id="1448320.A0A319E596"/>
<dbReference type="InterPro" id="IPR001138">
    <property type="entry name" value="Zn2Cys6_DnaBD"/>
</dbReference>
<dbReference type="OrthoDB" id="3266505at2759"/>
<dbReference type="PANTHER" id="PTHR47256">
    <property type="entry name" value="ZN(II)2CYS6 TRANSCRIPTION FACTOR (EUROFUNG)-RELATED"/>
    <property type="match status" value="1"/>
</dbReference>
<dbReference type="EMBL" id="KZ825808">
    <property type="protein sequence ID" value="PYH98823.1"/>
    <property type="molecule type" value="Genomic_DNA"/>
</dbReference>
<gene>
    <name evidence="6" type="ORF">BO71DRAFT_370585</name>
</gene>
<name>A0A319E596_9EURO</name>
<keyword evidence="2" id="KW-0238">DNA-binding</keyword>
<evidence type="ECO:0000313" key="6">
    <source>
        <dbReference type="EMBL" id="PYH98823.1"/>
    </source>
</evidence>
<dbReference type="CDD" id="cd00067">
    <property type="entry name" value="GAL4"/>
    <property type="match status" value="1"/>
</dbReference>
<dbReference type="PANTHER" id="PTHR47256:SF1">
    <property type="entry name" value="ZN(II)2CYS6 TRANSCRIPTION FACTOR (EUROFUNG)"/>
    <property type="match status" value="1"/>
</dbReference>
<evidence type="ECO:0000256" key="3">
    <source>
        <dbReference type="ARBA" id="ARBA00023163"/>
    </source>
</evidence>
<keyword evidence="4" id="KW-0539">Nucleus</keyword>
<sequence>MSQKNFLRDLLPRGVQSSALRPKTDFTTKRRRNASLACTECQKKRAKCSGTMPCTRCITKECECIYDPTSDRRSKAYISELLNSQAALCRIVSMIRSGAYDEISCLLWEIQNQKTDQEAITYLIQDGR</sequence>
<keyword evidence="3" id="KW-0804">Transcription</keyword>
<evidence type="ECO:0000313" key="7">
    <source>
        <dbReference type="Proteomes" id="UP000247810"/>
    </source>
</evidence>
<dbReference type="SUPFAM" id="SSF57701">
    <property type="entry name" value="Zn2/Cys6 DNA-binding domain"/>
    <property type="match status" value="1"/>
</dbReference>
<dbReference type="GO" id="GO:0009893">
    <property type="term" value="P:positive regulation of metabolic process"/>
    <property type="evidence" value="ECO:0007669"/>
    <property type="project" value="UniProtKB-ARBA"/>
</dbReference>
<feature type="domain" description="Zn(2)-C6 fungal-type" evidence="5">
    <location>
        <begin position="37"/>
        <end position="66"/>
    </location>
</feature>
<dbReference type="GO" id="GO:0003677">
    <property type="term" value="F:DNA binding"/>
    <property type="evidence" value="ECO:0007669"/>
    <property type="project" value="UniProtKB-KW"/>
</dbReference>
<dbReference type="SMART" id="SM00066">
    <property type="entry name" value="GAL4"/>
    <property type="match status" value="1"/>
</dbReference>
<evidence type="ECO:0000259" key="5">
    <source>
        <dbReference type="PROSITE" id="PS50048"/>
    </source>
</evidence>
<keyword evidence="7" id="KW-1185">Reference proteome</keyword>
<dbReference type="Gene3D" id="4.10.240.10">
    <property type="entry name" value="Zn(2)-C6 fungal-type DNA-binding domain"/>
    <property type="match status" value="1"/>
</dbReference>
<evidence type="ECO:0000256" key="4">
    <source>
        <dbReference type="ARBA" id="ARBA00023242"/>
    </source>
</evidence>
<accession>A0A319E596</accession>
<dbReference type="InterPro" id="IPR053187">
    <property type="entry name" value="Notoamide_regulator"/>
</dbReference>
<proteinExistence type="predicted"/>
<dbReference type="GO" id="GO:0008270">
    <property type="term" value="F:zinc ion binding"/>
    <property type="evidence" value="ECO:0007669"/>
    <property type="project" value="InterPro"/>
</dbReference>
<dbReference type="Pfam" id="PF00172">
    <property type="entry name" value="Zn_clus"/>
    <property type="match status" value="1"/>
</dbReference>
<reference evidence="6 7" key="1">
    <citation type="submission" date="2018-02" db="EMBL/GenBank/DDBJ databases">
        <title>The genomes of Aspergillus section Nigri reveals drivers in fungal speciation.</title>
        <authorList>
            <consortium name="DOE Joint Genome Institute"/>
            <person name="Vesth T.C."/>
            <person name="Nybo J."/>
            <person name="Theobald S."/>
            <person name="Brandl J."/>
            <person name="Frisvad J.C."/>
            <person name="Nielsen K.F."/>
            <person name="Lyhne E.K."/>
            <person name="Kogle M.E."/>
            <person name="Kuo A."/>
            <person name="Riley R."/>
            <person name="Clum A."/>
            <person name="Nolan M."/>
            <person name="Lipzen A."/>
            <person name="Salamov A."/>
            <person name="Henrissat B."/>
            <person name="Wiebenga A."/>
            <person name="De vries R.P."/>
            <person name="Grigoriev I.V."/>
            <person name="Mortensen U.H."/>
            <person name="Andersen M.R."/>
            <person name="Baker S.E."/>
        </authorList>
    </citation>
    <scope>NUCLEOTIDE SEQUENCE [LARGE SCALE GENOMIC DNA]</scope>
    <source>
        <strain evidence="6 7">CBS 707.79</strain>
    </source>
</reference>
<evidence type="ECO:0000256" key="2">
    <source>
        <dbReference type="ARBA" id="ARBA00023125"/>
    </source>
</evidence>
<dbReference type="VEuPathDB" id="FungiDB:BO71DRAFT_370585"/>
<dbReference type="GO" id="GO:0000981">
    <property type="term" value="F:DNA-binding transcription factor activity, RNA polymerase II-specific"/>
    <property type="evidence" value="ECO:0007669"/>
    <property type="project" value="InterPro"/>
</dbReference>
<evidence type="ECO:0000256" key="1">
    <source>
        <dbReference type="ARBA" id="ARBA00023015"/>
    </source>
</evidence>
<organism evidence="6 7">
    <name type="scientific">Aspergillus ellipticus CBS 707.79</name>
    <dbReference type="NCBI Taxonomy" id="1448320"/>
    <lineage>
        <taxon>Eukaryota</taxon>
        <taxon>Fungi</taxon>
        <taxon>Dikarya</taxon>
        <taxon>Ascomycota</taxon>
        <taxon>Pezizomycotina</taxon>
        <taxon>Eurotiomycetes</taxon>
        <taxon>Eurotiomycetidae</taxon>
        <taxon>Eurotiales</taxon>
        <taxon>Aspergillaceae</taxon>
        <taxon>Aspergillus</taxon>
        <taxon>Aspergillus subgen. Circumdati</taxon>
    </lineage>
</organism>
<protein>
    <recommendedName>
        <fullName evidence="5">Zn(2)-C6 fungal-type domain-containing protein</fullName>
    </recommendedName>
</protein>
<keyword evidence="1" id="KW-0805">Transcription regulation</keyword>
<dbReference type="InterPro" id="IPR036864">
    <property type="entry name" value="Zn2-C6_fun-type_DNA-bd_sf"/>
</dbReference>